<organism evidence="3 4">
    <name type="scientific">Halanaerobium salsuginis</name>
    <dbReference type="NCBI Taxonomy" id="29563"/>
    <lineage>
        <taxon>Bacteria</taxon>
        <taxon>Bacillati</taxon>
        <taxon>Bacillota</taxon>
        <taxon>Clostridia</taxon>
        <taxon>Halanaerobiales</taxon>
        <taxon>Halanaerobiaceae</taxon>
        <taxon>Halanaerobium</taxon>
    </lineage>
</organism>
<accession>A0A1I4GU70</accession>
<comment type="similarity">
    <text evidence="1">Belongs to the Nudix hydrolase family.</text>
</comment>
<gene>
    <name evidence="3" type="ORF">SAMN02983006_00857</name>
</gene>
<dbReference type="PANTHER" id="PTHR43736">
    <property type="entry name" value="ADP-RIBOSE PYROPHOSPHATASE"/>
    <property type="match status" value="1"/>
</dbReference>
<dbReference type="CDD" id="cd03674">
    <property type="entry name" value="NUDIX_Hydrolase"/>
    <property type="match status" value="1"/>
</dbReference>
<feature type="domain" description="Nudix hydrolase" evidence="2">
    <location>
        <begin position="41"/>
        <end position="185"/>
    </location>
</feature>
<dbReference type="Gene3D" id="3.90.79.10">
    <property type="entry name" value="Nucleoside Triphosphate Pyrophosphohydrolase"/>
    <property type="match status" value="1"/>
</dbReference>
<dbReference type="PANTHER" id="PTHR43736:SF1">
    <property type="entry name" value="DIHYDRONEOPTERIN TRIPHOSPHATE DIPHOSPHATASE"/>
    <property type="match status" value="1"/>
</dbReference>
<dbReference type="InterPro" id="IPR000086">
    <property type="entry name" value="NUDIX_hydrolase_dom"/>
</dbReference>
<evidence type="ECO:0000256" key="1">
    <source>
        <dbReference type="ARBA" id="ARBA00005582"/>
    </source>
</evidence>
<dbReference type="PROSITE" id="PS51462">
    <property type="entry name" value="NUDIX"/>
    <property type="match status" value="1"/>
</dbReference>
<dbReference type="STRING" id="29563.SAMN02983006_00857"/>
<dbReference type="InterPro" id="IPR015797">
    <property type="entry name" value="NUDIX_hydrolase-like_dom_sf"/>
</dbReference>
<dbReference type="AlphaFoldDB" id="A0A1I4GU70"/>
<evidence type="ECO:0000259" key="2">
    <source>
        <dbReference type="PROSITE" id="PS51462"/>
    </source>
</evidence>
<dbReference type="Proteomes" id="UP000199006">
    <property type="component" value="Unassembled WGS sequence"/>
</dbReference>
<reference evidence="3 4" key="1">
    <citation type="submission" date="2016-10" db="EMBL/GenBank/DDBJ databases">
        <authorList>
            <person name="de Groot N.N."/>
        </authorList>
    </citation>
    <scope>NUCLEOTIDE SEQUENCE [LARGE SCALE GENOMIC DNA]</scope>
    <source>
        <strain evidence="3 4">ATCC 51327</strain>
    </source>
</reference>
<dbReference type="EMBL" id="FOTI01000008">
    <property type="protein sequence ID" value="SFL33060.1"/>
    <property type="molecule type" value="Genomic_DNA"/>
</dbReference>
<dbReference type="Pfam" id="PF00293">
    <property type="entry name" value="NUDIX"/>
    <property type="match status" value="1"/>
</dbReference>
<sequence>MNLVKQIKNYHPFNEQEAAAQRVILDCFEIFPDLLTRENEVAHLTASAFTLNENKDKTLMVYHNIYDSWAWTGGHADGNDNLFQVARQELIEETGVKNIRALSREIYALDLLPVFAHCKNNNFVAGHLHLNLSYLLQAAEKDKLQIKPDENKGVKWIPLSEIRNYSTEKDMYPVYEKIISKFKLNGVT</sequence>
<proteinExistence type="inferred from homology"/>
<dbReference type="SUPFAM" id="SSF55811">
    <property type="entry name" value="Nudix"/>
    <property type="match status" value="1"/>
</dbReference>
<evidence type="ECO:0000313" key="3">
    <source>
        <dbReference type="EMBL" id="SFL33060.1"/>
    </source>
</evidence>
<keyword evidence="4" id="KW-1185">Reference proteome</keyword>
<evidence type="ECO:0000313" key="4">
    <source>
        <dbReference type="Proteomes" id="UP000199006"/>
    </source>
</evidence>
<name>A0A1I4GU70_9FIRM</name>
<dbReference type="OrthoDB" id="9787880at2"/>
<dbReference type="RefSeq" id="WP_089860212.1">
    <property type="nucleotide sequence ID" value="NZ_FOTI01000008.1"/>
</dbReference>
<protein>
    <submittedName>
        <fullName evidence="3">ADP-ribose pyrophosphatase YjhB, NUDIX family</fullName>
    </submittedName>
</protein>